<dbReference type="InterPro" id="IPR005162">
    <property type="entry name" value="Retrotrans_gag_dom"/>
</dbReference>
<evidence type="ECO:0000256" key="1">
    <source>
        <dbReference type="SAM" id="MobiDB-lite"/>
    </source>
</evidence>
<dbReference type="Proteomes" id="UP001151760">
    <property type="component" value="Unassembled WGS sequence"/>
</dbReference>
<evidence type="ECO:0000313" key="4">
    <source>
        <dbReference type="Proteomes" id="UP001151760"/>
    </source>
</evidence>
<feature type="domain" description="Retrotransposon gag" evidence="2">
    <location>
        <begin position="17"/>
        <end position="94"/>
    </location>
</feature>
<feature type="compositionally biased region" description="Basic and acidic residues" evidence="1">
    <location>
        <begin position="306"/>
        <end position="323"/>
    </location>
</feature>
<reference evidence="3" key="1">
    <citation type="journal article" date="2022" name="Int. J. Mol. Sci.">
        <title>Draft Genome of Tanacetum Coccineum: Genomic Comparison of Closely Related Tanacetum-Family Plants.</title>
        <authorList>
            <person name="Yamashiro T."/>
            <person name="Shiraishi A."/>
            <person name="Nakayama K."/>
            <person name="Satake H."/>
        </authorList>
    </citation>
    <scope>NUCLEOTIDE SEQUENCE</scope>
</reference>
<name>A0ABQ4X858_9ASTR</name>
<proteinExistence type="predicted"/>
<feature type="region of interest" description="Disordered" evidence="1">
    <location>
        <begin position="305"/>
        <end position="352"/>
    </location>
</feature>
<reference evidence="3" key="2">
    <citation type="submission" date="2022-01" db="EMBL/GenBank/DDBJ databases">
        <authorList>
            <person name="Yamashiro T."/>
            <person name="Shiraishi A."/>
            <person name="Satake H."/>
            <person name="Nakayama K."/>
        </authorList>
    </citation>
    <scope>NUCLEOTIDE SEQUENCE</scope>
</reference>
<evidence type="ECO:0000259" key="2">
    <source>
        <dbReference type="Pfam" id="PF03732"/>
    </source>
</evidence>
<dbReference type="Pfam" id="PF03732">
    <property type="entry name" value="Retrotrans_gag"/>
    <property type="match status" value="1"/>
</dbReference>
<gene>
    <name evidence="3" type="ORF">Tco_0655786</name>
</gene>
<dbReference type="PANTHER" id="PTHR33223:SF11">
    <property type="entry name" value="ELEMENT PROTEIN, PUTATIVE-RELATED"/>
    <property type="match status" value="1"/>
</dbReference>
<protein>
    <submittedName>
        <fullName evidence="3">Protein kinase-like domain, concanavalin A-like lectin/glucanase domain protein</fullName>
    </submittedName>
</protein>
<organism evidence="3 4">
    <name type="scientific">Tanacetum coccineum</name>
    <dbReference type="NCBI Taxonomy" id="301880"/>
    <lineage>
        <taxon>Eukaryota</taxon>
        <taxon>Viridiplantae</taxon>
        <taxon>Streptophyta</taxon>
        <taxon>Embryophyta</taxon>
        <taxon>Tracheophyta</taxon>
        <taxon>Spermatophyta</taxon>
        <taxon>Magnoliopsida</taxon>
        <taxon>eudicotyledons</taxon>
        <taxon>Gunneridae</taxon>
        <taxon>Pentapetalae</taxon>
        <taxon>asterids</taxon>
        <taxon>campanulids</taxon>
        <taxon>Asterales</taxon>
        <taxon>Asteraceae</taxon>
        <taxon>Asteroideae</taxon>
        <taxon>Anthemideae</taxon>
        <taxon>Anthemidinae</taxon>
        <taxon>Tanacetum</taxon>
    </lineage>
</organism>
<sequence length="352" mass="40661">MKEGAACIFFLEHSINLLECLPAGSISTLEDLISRFLAQFFPPGRTTKLGNDILMFQQHRGESPYEVCTRFKDLLQKFPHHGIDLWLQVQIFYDHVNQATRRAIDHSDDAGQGDLFSSRCSMENPEQAFVDYESSRNNRVGENEKHELKTVKKEEGEWVECEPPLDLVATQEDSVYESLNSVYESLIEKMLSCSLNIDFRIDKGNPNDLKIPCMIGRKYTAKAYIDLDLPMNVMSLSYYNVINSQRYEHRGLKFVRMGMDTHVFICNMSYLIDFTIMEKFEVNIDHSLSQVDLVDLLWKKLGSGYHQKDRKPSQNDKTERGMEKTVQNQGQSPKMSKSESILKNQQSNRSRN</sequence>
<accession>A0ABQ4X858</accession>
<keyword evidence="4" id="KW-1185">Reference proteome</keyword>
<evidence type="ECO:0000313" key="3">
    <source>
        <dbReference type="EMBL" id="GJS61002.1"/>
    </source>
</evidence>
<dbReference type="PANTHER" id="PTHR33223">
    <property type="entry name" value="CCHC-TYPE DOMAIN-CONTAINING PROTEIN"/>
    <property type="match status" value="1"/>
</dbReference>
<comment type="caution">
    <text evidence="3">The sequence shown here is derived from an EMBL/GenBank/DDBJ whole genome shotgun (WGS) entry which is preliminary data.</text>
</comment>
<feature type="compositionally biased region" description="Polar residues" evidence="1">
    <location>
        <begin position="325"/>
        <end position="352"/>
    </location>
</feature>
<dbReference type="EMBL" id="BQNB010009259">
    <property type="protein sequence ID" value="GJS61002.1"/>
    <property type="molecule type" value="Genomic_DNA"/>
</dbReference>